<evidence type="ECO:0000256" key="2">
    <source>
        <dbReference type="SAM" id="SignalP"/>
    </source>
</evidence>
<evidence type="ECO:0000313" key="3">
    <source>
        <dbReference type="EMBL" id="PZW43563.1"/>
    </source>
</evidence>
<dbReference type="Proteomes" id="UP000249688">
    <property type="component" value="Unassembled WGS sequence"/>
</dbReference>
<gene>
    <name evidence="3" type="ORF">C8P66_11524</name>
</gene>
<accession>A0A2W7IY28</accession>
<sequence>MTIGTTSLGLLGGLLGGLALLTACAAAGPPPPPADLPADSVTGAEDPTRAAIFATAYAFGAPSRLAGRPADAAEAVARLEYLATEIPTGPRWVAFDPTVGLMLRQGAAEARQVLGIPPDAAPQRVIDALYAAHRALAADDRAGAAAALPPAVFPAGAEATLARLAALPALPAAAAGTQAAQRALTRPERRSWPLSGRSRGDRRGAMF</sequence>
<proteinExistence type="predicted"/>
<dbReference type="AlphaFoldDB" id="A0A2W7IY28"/>
<feature type="chain" id="PRO_5016057286" evidence="2">
    <location>
        <begin position="26"/>
        <end position="207"/>
    </location>
</feature>
<feature type="region of interest" description="Disordered" evidence="1">
    <location>
        <begin position="178"/>
        <end position="207"/>
    </location>
</feature>
<name>A0A2W7IY28_9PROT</name>
<keyword evidence="4" id="KW-1185">Reference proteome</keyword>
<feature type="compositionally biased region" description="Basic and acidic residues" evidence="1">
    <location>
        <begin position="198"/>
        <end position="207"/>
    </location>
</feature>
<keyword evidence="2" id="KW-0732">Signal</keyword>
<evidence type="ECO:0000313" key="4">
    <source>
        <dbReference type="Proteomes" id="UP000249688"/>
    </source>
</evidence>
<evidence type="ECO:0000256" key="1">
    <source>
        <dbReference type="SAM" id="MobiDB-lite"/>
    </source>
</evidence>
<dbReference type="RefSeq" id="WP_111398840.1">
    <property type="nucleotide sequence ID" value="NZ_QKYU01000015.1"/>
</dbReference>
<protein>
    <submittedName>
        <fullName evidence="3">Uncharacterized protein</fullName>
    </submittedName>
</protein>
<dbReference type="OrthoDB" id="7271844at2"/>
<dbReference type="EMBL" id="QKYU01000015">
    <property type="protein sequence ID" value="PZW43563.1"/>
    <property type="molecule type" value="Genomic_DNA"/>
</dbReference>
<reference evidence="3 4" key="1">
    <citation type="submission" date="2018-06" db="EMBL/GenBank/DDBJ databases">
        <title>Genomic Encyclopedia of Archaeal and Bacterial Type Strains, Phase II (KMG-II): from individual species to whole genera.</title>
        <authorList>
            <person name="Goeker M."/>
        </authorList>
    </citation>
    <scope>NUCLEOTIDE SEQUENCE [LARGE SCALE GENOMIC DNA]</scope>
    <source>
        <strain evidence="3 4">DSM 24525</strain>
    </source>
</reference>
<feature type="signal peptide" evidence="2">
    <location>
        <begin position="1"/>
        <end position="25"/>
    </location>
</feature>
<organism evidence="3 4">
    <name type="scientific">Humitalea rosea</name>
    <dbReference type="NCBI Taxonomy" id="990373"/>
    <lineage>
        <taxon>Bacteria</taxon>
        <taxon>Pseudomonadati</taxon>
        <taxon>Pseudomonadota</taxon>
        <taxon>Alphaproteobacteria</taxon>
        <taxon>Acetobacterales</taxon>
        <taxon>Roseomonadaceae</taxon>
        <taxon>Humitalea</taxon>
    </lineage>
</organism>
<comment type="caution">
    <text evidence="3">The sequence shown here is derived from an EMBL/GenBank/DDBJ whole genome shotgun (WGS) entry which is preliminary data.</text>
</comment>